<organism evidence="2 4">
    <name type="scientific">Enterobacter kobei</name>
    <dbReference type="NCBI Taxonomy" id="208224"/>
    <lineage>
        <taxon>Bacteria</taxon>
        <taxon>Pseudomonadati</taxon>
        <taxon>Pseudomonadota</taxon>
        <taxon>Gammaproteobacteria</taxon>
        <taxon>Enterobacterales</taxon>
        <taxon>Enterobacteriaceae</taxon>
        <taxon>Enterobacter</taxon>
        <taxon>Enterobacter cloacae complex</taxon>
    </lineage>
</organism>
<dbReference type="AlphaFoldDB" id="A0AAJ6LPL8"/>
<gene>
    <name evidence="1" type="ORF">DP181_01940</name>
    <name evidence="2" type="ORF">M2B19_10170</name>
</gene>
<evidence type="ECO:0000313" key="1">
    <source>
        <dbReference type="EMBL" id="RAY30076.1"/>
    </source>
</evidence>
<reference evidence="2" key="2">
    <citation type="submission" date="2022-04" db="EMBL/GenBank/DDBJ databases">
        <title>Co-occurrence of mcr-9 and blaNDM-1 in multidrug-resistant Enterobacter kobei strain isolated from an infant with urinary infection.</title>
        <authorList>
            <person name="Zeng H."/>
        </authorList>
    </citation>
    <scope>NUCLEOTIDE SEQUENCE</scope>
    <source>
        <strain evidence="2">EC1382</strain>
    </source>
</reference>
<dbReference type="RefSeq" id="WP_023332578.1">
    <property type="nucleotide sequence ID" value="NZ_CP096849.1"/>
</dbReference>
<proteinExistence type="predicted"/>
<evidence type="ECO:0000313" key="2">
    <source>
        <dbReference type="EMBL" id="WMT67906.1"/>
    </source>
</evidence>
<evidence type="ECO:0000313" key="4">
    <source>
        <dbReference type="Proteomes" id="UP001228563"/>
    </source>
</evidence>
<dbReference type="EMBL" id="CP096849">
    <property type="protein sequence ID" value="WMT67906.1"/>
    <property type="molecule type" value="Genomic_DNA"/>
</dbReference>
<dbReference type="Proteomes" id="UP001228563">
    <property type="component" value="Chromosome"/>
</dbReference>
<protein>
    <submittedName>
        <fullName evidence="2">Uncharacterized protein</fullName>
    </submittedName>
</protein>
<accession>A0AAJ6LPL8</accession>
<sequence length="76" mass="8740">MAPILVFANNEHVRVLRIRDYRSKIRYLHSNQEVRSLDVIMVFSTFLNGKSGAVLVAADRYVSRKEILEAYDALLS</sequence>
<reference evidence="1 3" key="1">
    <citation type="submission" date="2018-06" db="EMBL/GenBank/DDBJ databases">
        <title>ACT-28, a chromosomally-encoded AmpC with carbapenemase activity from Enterobacter kobei.</title>
        <authorList>
            <person name="Jousset A.B."/>
            <person name="Oueslati S."/>
            <person name="Bernabeu S."/>
            <person name="Takissian J."/>
            <person name="Creton E."/>
            <person name="Vogel A."/>
            <person name="Cotellon G."/>
            <person name="Bonnin R.A."/>
            <person name="Dortet L."/>
            <person name="Naas T."/>
        </authorList>
    </citation>
    <scope>NUCLEOTIDE SEQUENCE [LARGE SCALE GENOMIC DNA]</scope>
    <source>
        <strain evidence="1 3">149H6</strain>
    </source>
</reference>
<dbReference type="Proteomes" id="UP000250603">
    <property type="component" value="Unassembled WGS sequence"/>
</dbReference>
<keyword evidence="3" id="KW-1185">Reference proteome</keyword>
<name>A0AAJ6LPL8_9ENTR</name>
<evidence type="ECO:0000313" key="3">
    <source>
        <dbReference type="Proteomes" id="UP000250603"/>
    </source>
</evidence>
<dbReference type="EMBL" id="QMCK01000005">
    <property type="protein sequence ID" value="RAY30076.1"/>
    <property type="molecule type" value="Genomic_DNA"/>
</dbReference>